<dbReference type="AlphaFoldDB" id="A0A8R1EPG6"/>
<evidence type="ECO:0000256" key="1">
    <source>
        <dbReference type="SAM" id="Phobius"/>
    </source>
</evidence>
<dbReference type="Proteomes" id="UP000005237">
    <property type="component" value="Unassembled WGS sequence"/>
</dbReference>
<proteinExistence type="predicted"/>
<reference evidence="2" key="2">
    <citation type="submission" date="2022-06" db="UniProtKB">
        <authorList>
            <consortium name="EnsemblMetazoa"/>
        </authorList>
    </citation>
    <scope>IDENTIFICATION</scope>
    <source>
        <strain evidence="2">DF5081</strain>
    </source>
</reference>
<dbReference type="EnsemblMetazoa" id="CJA40092.1">
    <property type="protein sequence ID" value="CJA40092.1"/>
    <property type="gene ID" value="WBGene00215940"/>
</dbReference>
<keyword evidence="1" id="KW-0472">Membrane</keyword>
<keyword evidence="1" id="KW-0812">Transmembrane</keyword>
<sequence length="250" mass="27978">MDVSYCGSSQEEIVDANDEMMEKCPQSLADMNICCAVHYDCSMASRGREFCNGQLCKCMNTIIEDYPDAKNCANFANKTCHSLTHIPPLDFANARQSISSKLDIRTIEKSYDELHEKCPTQNAILQTCSTKYNTCVKRDWKCTFSLINCLNWAVYNWNGTQNGNCDDAVEDIISKLIVLNKEEKSNSNEVKSRIITVNDTKQERIAPVAEAPRADLSETMVDNQVFLFFIGIGLFVLLCIAANFASQSGV</sequence>
<evidence type="ECO:0000313" key="2">
    <source>
        <dbReference type="EnsemblMetazoa" id="CJA40092.1"/>
    </source>
</evidence>
<feature type="transmembrane region" description="Helical" evidence="1">
    <location>
        <begin position="225"/>
        <end position="245"/>
    </location>
</feature>
<evidence type="ECO:0000313" key="3">
    <source>
        <dbReference type="Proteomes" id="UP000005237"/>
    </source>
</evidence>
<name>A0A8R1EPG6_CAEJA</name>
<keyword evidence="1" id="KW-1133">Transmembrane helix</keyword>
<reference evidence="3" key="1">
    <citation type="submission" date="2010-08" db="EMBL/GenBank/DDBJ databases">
        <authorList>
            <consortium name="Caenorhabditis japonica Sequencing Consortium"/>
            <person name="Wilson R.K."/>
        </authorList>
    </citation>
    <scope>NUCLEOTIDE SEQUENCE [LARGE SCALE GENOMIC DNA]</scope>
    <source>
        <strain evidence="3">DF5081</strain>
    </source>
</reference>
<organism evidence="2 3">
    <name type="scientific">Caenorhabditis japonica</name>
    <dbReference type="NCBI Taxonomy" id="281687"/>
    <lineage>
        <taxon>Eukaryota</taxon>
        <taxon>Metazoa</taxon>
        <taxon>Ecdysozoa</taxon>
        <taxon>Nematoda</taxon>
        <taxon>Chromadorea</taxon>
        <taxon>Rhabditida</taxon>
        <taxon>Rhabditina</taxon>
        <taxon>Rhabditomorpha</taxon>
        <taxon>Rhabditoidea</taxon>
        <taxon>Rhabditidae</taxon>
        <taxon>Peloderinae</taxon>
        <taxon>Caenorhabditis</taxon>
    </lineage>
</organism>
<protein>
    <submittedName>
        <fullName evidence="2">Uncharacterized protein</fullName>
    </submittedName>
</protein>
<keyword evidence="3" id="KW-1185">Reference proteome</keyword>
<accession>A0A8R1EPG6</accession>